<gene>
    <name evidence="3" type="ORF">Cvel_29450</name>
</gene>
<reference evidence="3" key="1">
    <citation type="submission" date="2014-11" db="EMBL/GenBank/DDBJ databases">
        <authorList>
            <person name="Otto D Thomas"/>
            <person name="Naeem Raeece"/>
        </authorList>
    </citation>
    <scope>NUCLEOTIDE SEQUENCE</scope>
</reference>
<protein>
    <recommendedName>
        <fullName evidence="2">CREG-like beta-barrel domain-containing protein</fullName>
    </recommendedName>
</protein>
<dbReference type="EMBL" id="CDMZ01003259">
    <property type="protein sequence ID" value="CEM45721.1"/>
    <property type="molecule type" value="Genomic_DNA"/>
</dbReference>
<name>A0A0G4HNA5_9ALVE</name>
<evidence type="ECO:0000313" key="3">
    <source>
        <dbReference type="EMBL" id="CEM45721.1"/>
    </source>
</evidence>
<accession>A0A0G4HNA5</accession>
<evidence type="ECO:0000256" key="1">
    <source>
        <dbReference type="SAM" id="SignalP"/>
    </source>
</evidence>
<dbReference type="PANTHER" id="PTHR37273">
    <property type="entry name" value="CHROMOSOME 8, WHOLE GENOME SHOTGUN SEQUENCE"/>
    <property type="match status" value="1"/>
</dbReference>
<proteinExistence type="predicted"/>
<dbReference type="PANTHER" id="PTHR37273:SF1">
    <property type="entry name" value="ADL397C-AP"/>
    <property type="match status" value="1"/>
</dbReference>
<sequence length="220" mass="24433">MPSFPLVIVASCVAGSLAAAPSTLLSAPRLGEKTPEEAAVLARQMVADVGFGSFSTVMRDESDFGGYPFSSVDLYAEDCSSKTGDLILFLSPLEVNWKNFDKNNKVSMHISEKGQDSEKSPDPLFRPRMTILGSMEKVEEAEEKTVRDCYMNKHPEAQAWEDMPSHKFSWYRMKVEGVNWIGGFGDKHYIGMIEAAVYRSAKKGGEEAREEEEKGNVLFV</sequence>
<dbReference type="PhylomeDB" id="A0A0G4HNA5"/>
<dbReference type="VEuPathDB" id="CryptoDB:Cvel_29450"/>
<evidence type="ECO:0000259" key="2">
    <source>
        <dbReference type="Pfam" id="PF13883"/>
    </source>
</evidence>
<feature type="signal peptide" evidence="1">
    <location>
        <begin position="1"/>
        <end position="18"/>
    </location>
</feature>
<dbReference type="InterPro" id="IPR055343">
    <property type="entry name" value="CREG_beta-barrel"/>
</dbReference>
<dbReference type="SUPFAM" id="SSF50475">
    <property type="entry name" value="FMN-binding split barrel"/>
    <property type="match status" value="1"/>
</dbReference>
<feature type="domain" description="CREG-like beta-barrel" evidence="2">
    <location>
        <begin position="34"/>
        <end position="194"/>
    </location>
</feature>
<organism evidence="3">
    <name type="scientific">Chromera velia CCMP2878</name>
    <dbReference type="NCBI Taxonomy" id="1169474"/>
    <lineage>
        <taxon>Eukaryota</taxon>
        <taxon>Sar</taxon>
        <taxon>Alveolata</taxon>
        <taxon>Colpodellida</taxon>
        <taxon>Chromeraceae</taxon>
        <taxon>Chromera</taxon>
    </lineage>
</organism>
<feature type="chain" id="PRO_5005191601" description="CREG-like beta-barrel domain-containing protein" evidence="1">
    <location>
        <begin position="19"/>
        <end position="220"/>
    </location>
</feature>
<dbReference type="AlphaFoldDB" id="A0A0G4HNA5"/>
<dbReference type="Gene3D" id="2.30.110.10">
    <property type="entry name" value="Electron Transport, Fmn-binding Protein, Chain A"/>
    <property type="match status" value="1"/>
</dbReference>
<keyword evidence="1" id="KW-0732">Signal</keyword>
<dbReference type="InterPro" id="IPR012349">
    <property type="entry name" value="Split_barrel_FMN-bd"/>
</dbReference>
<dbReference type="Pfam" id="PF13883">
    <property type="entry name" value="CREG_beta-barrel"/>
    <property type="match status" value="1"/>
</dbReference>